<organism evidence="1 2">
    <name type="scientific">Faecalicatena fissicatena</name>
    <dbReference type="NCBI Taxonomy" id="290055"/>
    <lineage>
        <taxon>Bacteria</taxon>
        <taxon>Bacillati</taxon>
        <taxon>Bacillota</taxon>
        <taxon>Clostridia</taxon>
        <taxon>Lachnospirales</taxon>
        <taxon>Lachnospiraceae</taxon>
        <taxon>Faecalicatena</taxon>
    </lineage>
</organism>
<sequence length="82" mass="9445">MLHVEIQVPALEKTYEFSLNENAKVKVIIEEIAAVIAQYEQKTWKTEESPLLLCDCGRHRILPLGKTLYECRTKQGSQLMLI</sequence>
<dbReference type="EMBL" id="JACLYY010000012">
    <property type="protein sequence ID" value="MBM6738797.1"/>
    <property type="molecule type" value="Genomic_DNA"/>
</dbReference>
<dbReference type="RefSeq" id="WP_033124219.1">
    <property type="nucleotide sequence ID" value="NZ_JACLYY010000012.1"/>
</dbReference>
<evidence type="ECO:0000313" key="1">
    <source>
        <dbReference type="EMBL" id="MBM6738797.1"/>
    </source>
</evidence>
<keyword evidence="2" id="KW-1185">Reference proteome</keyword>
<comment type="caution">
    <text evidence="1">The sequence shown here is derived from an EMBL/GenBank/DDBJ whole genome shotgun (WGS) entry which is preliminary data.</text>
</comment>
<name>A0ABS2EB56_9FIRM</name>
<proteinExistence type="predicted"/>
<evidence type="ECO:0000313" key="2">
    <source>
        <dbReference type="Proteomes" id="UP000716906"/>
    </source>
</evidence>
<accession>A0ABS2EB56</accession>
<protein>
    <submittedName>
        <fullName evidence="1">Uncharacterized protein</fullName>
    </submittedName>
</protein>
<dbReference type="Proteomes" id="UP000716906">
    <property type="component" value="Unassembled WGS sequence"/>
</dbReference>
<reference evidence="1 2" key="1">
    <citation type="journal article" date="2021" name="Sci. Rep.">
        <title>The distribution of antibiotic resistance genes in chicken gut microbiota commensals.</title>
        <authorList>
            <person name="Juricova H."/>
            <person name="Matiasovicova J."/>
            <person name="Kubasova T."/>
            <person name="Cejkova D."/>
            <person name="Rychlik I."/>
        </authorList>
    </citation>
    <scope>NUCLEOTIDE SEQUENCE [LARGE SCALE GENOMIC DNA]</scope>
    <source>
        <strain evidence="1 2">An773</strain>
    </source>
</reference>
<gene>
    <name evidence="1" type="ORF">H7U36_11930</name>
</gene>